<protein>
    <submittedName>
        <fullName evidence="8">RHS repeat-associated core domain-containing protein</fullName>
    </submittedName>
</protein>
<comment type="caution">
    <text evidence="8">The sequence shown here is derived from an EMBL/GenBank/DDBJ whole genome shotgun (WGS) entry which is preliminary data.</text>
</comment>
<keyword evidence="4" id="KW-0843">Virulence</keyword>
<feature type="region of interest" description="Disordered" evidence="5">
    <location>
        <begin position="38"/>
        <end position="94"/>
    </location>
</feature>
<sequence length="1887" mass="204681">MRRIRLSRAQKSVALTMASIMVAVGVTQAAGPSIAAAATGPTVPLTNVPSVPAGKQSMAPRPVDEATSRQLHGDQPAAGSAKEGGSTSGATPLAPSATWDVAAQTGDFTWNYPLRVPPAPGGLEPNLALSYASSAVDGRTSATNNQASWVGDGWSLDPGFVERSYGGCADDKEGSTKGQNTPDLCWRSDNATASYGGGGGTLILGKDGWRNKRDDGARIERLTGASNTDADGEYWRITGTDGTQYYFGSRSDSKSTWTVPVYGDDTGEPCHGDTFDKSSCKQAWRWNLDKVVDPHGNVMLYNYETETNKYGQNLKDPGVEYVRGGWLKNIEYGLHTSASSQPTGRVDFATAYRCVPGSTCTLDKPENFPDVALEDRCDAATCKDHYWPTFWSTQRLSTITTSIWRGSSWGEVDRWTLDQQFPDPGDGGKAALWLKSIKHTGLAGATPVELPPVTFEGAKLANRVYQADDLAPIIRYRITGIVSETGGVTSINYAAPDCLAPPTNAETNTLRCFPVRWTKKNHAERTDYFNKYVVASVTESDRISSNPMQITSYEYLDGAAWHYDDSEFVPADKKTWNEFRGFGRVKIRKGTADDPSGPQVVTEQRFYRGMNGDHLANGTRTVDVKDSENGTHHDEDWLQGFLLETISYLGDTGQVVSKTINEPVWQGPTAIRGDFKSYIVDSASSRTMTALDNDRGWLTTKTETKYDELGVPIEVNDLGDVTKADDDKCVRTTYVRNRDLWLMDLPSRAETVSVACDKTPVFPDDAVSDVYTSYDGHARGVVPTVGNATKVERLVDRPATGPASYSTSTTTYDVYGRETAKSDALDRVTTTVYTPATGGPATKTVITDPAGFATTTTLDPAWGLGVLTVNANQRKTETSVDALGRVIAIWPANRPRSNFPASQTFSYQYRNDAPTVVTETTLGPNNRFVTTNQLYDGLLRLRQTQAPAVGGGRLITDTRYDSQGRIWKQTQPYYNDGAVDAELWTSSDADVPGLSVTEYDGAGRTVARIYQAGVQEKWRTTTKYEGDGVSVTPPQGDTPTTSIFDARGQTVEYRQHKTATSFDTTKFAYTRTGKLSTVQDPAGNTWRYKYDLAGNQVRTDDPDKGASTMVYDAAGQLTQLTDARGNKLFTSYDPLGRRLAVRSGSADGTVLSKWTYDTALYGKGQLATATRYDNGQAYSVSVDAYTALDQPSTTTITIPEAEGQLAGSYASTSKYNADGSLASTTYPAAGDLAAETLNHTYDDLGHPLRTYGGMGGSTVEYAQNTEYTRYGELQRMQLGEGDKRAWLSNYYDDSSRRLNRTIVDAEVTQPMQADLNYQRDPAGNITSISDTAMDKPADVQCFRYDYLRRLTEAWTPGGGCSDDPSTAALAGPAPYWQSFSYDATGNRKTKTVHAAGGNTTQTYAYPAAGADRPHGLNSVTTTGTGADRVDDYGYDVAGNTTSRKVAGTSQTLEWDVEGHLAKATQAGKSSTFLYDPDGNRLVRRDPGARTLYLNGEELRLDEATGQLRATRYYSHAGESIAVRTGAGLTWTASDHQGTGTIAIGADSQAVVRRWQTPFGETRGSEVDFPGSKGFVGGTEDDSTALTHLGAREYEASTGRFITVDPVMDLADPQQLQGYSYSNNNPVTYSDPSGRSFCICGHAGPPPPPPTPATVIEIPDIQQKPKAPKPTVTNQKLQNHLNHIYAEVSDKNWIGSGKSADALRNELLTGRATHGIYHDVSVAQDFAGLVDLIDEDDIARGKGGSLLSGEERNIAINEAKELWGALNQPDSRGVVTRTTNSQPGRKDQFEQPLKKASEKMAYTKVTDAQYYKPENPVGRSPVYKNKGATTRGFLRGMGFLSVVPIAIDIFRGPTPGASPKQQMMEGFCVFDMAGICDQYLNPQVGGVA</sequence>
<dbReference type="PANTHER" id="PTHR32305">
    <property type="match status" value="1"/>
</dbReference>
<dbReference type="InterPro" id="IPR006530">
    <property type="entry name" value="YD"/>
</dbReference>
<evidence type="ECO:0000256" key="1">
    <source>
        <dbReference type="ARBA" id="ARBA00004613"/>
    </source>
</evidence>
<proteinExistence type="predicted"/>
<evidence type="ECO:0000259" key="7">
    <source>
        <dbReference type="PROSITE" id="PS01159"/>
    </source>
</evidence>
<evidence type="ECO:0000256" key="4">
    <source>
        <dbReference type="ARBA" id="ARBA00023026"/>
    </source>
</evidence>
<dbReference type="Gene3D" id="2.180.10.10">
    <property type="entry name" value="RHS repeat-associated core"/>
    <property type="match status" value="2"/>
</dbReference>
<evidence type="ECO:0000256" key="6">
    <source>
        <dbReference type="SAM" id="SignalP"/>
    </source>
</evidence>
<dbReference type="RefSeq" id="WP_343966510.1">
    <property type="nucleotide sequence ID" value="NZ_BAAAHK010000003.1"/>
</dbReference>
<comment type="subcellular location">
    <subcellularLocation>
        <location evidence="1">Secreted</location>
    </subcellularLocation>
</comment>
<keyword evidence="6" id="KW-0732">Signal</keyword>
<feature type="domain" description="WW" evidence="7">
    <location>
        <begin position="235"/>
        <end position="260"/>
    </location>
</feature>
<name>A0ABN1PSX1_9ACTN</name>
<keyword evidence="2" id="KW-0964">Secreted</keyword>
<dbReference type="InterPro" id="IPR031325">
    <property type="entry name" value="RHS_repeat"/>
</dbReference>
<evidence type="ECO:0000256" key="2">
    <source>
        <dbReference type="ARBA" id="ARBA00022525"/>
    </source>
</evidence>
<evidence type="ECO:0000313" key="8">
    <source>
        <dbReference type="EMBL" id="GAA0932133.1"/>
    </source>
</evidence>
<dbReference type="Pfam" id="PF05593">
    <property type="entry name" value="RHS_repeat"/>
    <property type="match status" value="2"/>
</dbReference>
<gene>
    <name evidence="8" type="ORF">GCM10009554_16460</name>
</gene>
<keyword evidence="9" id="KW-1185">Reference proteome</keyword>
<dbReference type="PANTHER" id="PTHR32305:SF17">
    <property type="entry name" value="TRNA NUCLEASE WAPA"/>
    <property type="match status" value="1"/>
</dbReference>
<feature type="region of interest" description="Disordered" evidence="5">
    <location>
        <begin position="1770"/>
        <end position="1790"/>
    </location>
</feature>
<dbReference type="Proteomes" id="UP001500542">
    <property type="component" value="Unassembled WGS sequence"/>
</dbReference>
<keyword evidence="3" id="KW-0677">Repeat</keyword>
<dbReference type="InterPro" id="IPR056823">
    <property type="entry name" value="TEN-like_YD-shell"/>
</dbReference>
<accession>A0ABN1PSX1</accession>
<dbReference type="InterPro" id="IPR022385">
    <property type="entry name" value="Rhs_assc_core"/>
</dbReference>
<feature type="chain" id="PRO_5045196778" evidence="6">
    <location>
        <begin position="30"/>
        <end position="1887"/>
    </location>
</feature>
<dbReference type="PROSITE" id="PS01159">
    <property type="entry name" value="WW_DOMAIN_1"/>
    <property type="match status" value="1"/>
</dbReference>
<evidence type="ECO:0000256" key="3">
    <source>
        <dbReference type="ARBA" id="ARBA00022737"/>
    </source>
</evidence>
<feature type="signal peptide" evidence="6">
    <location>
        <begin position="1"/>
        <end position="29"/>
    </location>
</feature>
<organism evidence="8 9">
    <name type="scientific">Kribbella koreensis</name>
    <dbReference type="NCBI Taxonomy" id="57909"/>
    <lineage>
        <taxon>Bacteria</taxon>
        <taxon>Bacillati</taxon>
        <taxon>Actinomycetota</taxon>
        <taxon>Actinomycetes</taxon>
        <taxon>Propionibacteriales</taxon>
        <taxon>Kribbellaceae</taxon>
        <taxon>Kribbella</taxon>
    </lineage>
</organism>
<dbReference type="NCBIfam" id="TIGR03696">
    <property type="entry name" value="Rhs_assc_core"/>
    <property type="match status" value="1"/>
</dbReference>
<evidence type="ECO:0000256" key="5">
    <source>
        <dbReference type="SAM" id="MobiDB-lite"/>
    </source>
</evidence>
<evidence type="ECO:0000313" key="9">
    <source>
        <dbReference type="Proteomes" id="UP001500542"/>
    </source>
</evidence>
<dbReference type="EMBL" id="BAAAHK010000003">
    <property type="protein sequence ID" value="GAA0932133.1"/>
    <property type="molecule type" value="Genomic_DNA"/>
</dbReference>
<reference evidence="8 9" key="1">
    <citation type="journal article" date="2019" name="Int. J. Syst. Evol. Microbiol.">
        <title>The Global Catalogue of Microorganisms (GCM) 10K type strain sequencing project: providing services to taxonomists for standard genome sequencing and annotation.</title>
        <authorList>
            <consortium name="The Broad Institute Genomics Platform"/>
            <consortium name="The Broad Institute Genome Sequencing Center for Infectious Disease"/>
            <person name="Wu L."/>
            <person name="Ma J."/>
        </authorList>
    </citation>
    <scope>NUCLEOTIDE SEQUENCE [LARGE SCALE GENOMIC DNA]</scope>
    <source>
        <strain evidence="8 9">JCM 10977</strain>
    </source>
</reference>
<dbReference type="Pfam" id="PF03534">
    <property type="entry name" value="SpvB"/>
    <property type="match status" value="1"/>
</dbReference>
<dbReference type="InterPro" id="IPR003284">
    <property type="entry name" value="Sal_SpvB"/>
</dbReference>
<dbReference type="InterPro" id="IPR001202">
    <property type="entry name" value="WW_dom"/>
</dbReference>
<dbReference type="InterPro" id="IPR050708">
    <property type="entry name" value="T6SS_VgrG/RHS"/>
</dbReference>
<dbReference type="Pfam" id="PF25023">
    <property type="entry name" value="TEN_YD-shell"/>
    <property type="match status" value="1"/>
</dbReference>
<dbReference type="NCBIfam" id="TIGR01643">
    <property type="entry name" value="YD_repeat_2x"/>
    <property type="match status" value="2"/>
</dbReference>